<keyword evidence="2" id="KW-0472">Membrane</keyword>
<dbReference type="EMBL" id="LGRX02007336">
    <property type="protein sequence ID" value="KAK3275236.1"/>
    <property type="molecule type" value="Genomic_DNA"/>
</dbReference>
<feature type="region of interest" description="Disordered" evidence="1">
    <location>
        <begin position="129"/>
        <end position="170"/>
    </location>
</feature>
<reference evidence="3 4" key="1">
    <citation type="journal article" date="2015" name="Genome Biol. Evol.">
        <title>Comparative Genomics of a Bacterivorous Green Alga Reveals Evolutionary Causalities and Consequences of Phago-Mixotrophic Mode of Nutrition.</title>
        <authorList>
            <person name="Burns J.A."/>
            <person name="Paasch A."/>
            <person name="Narechania A."/>
            <person name="Kim E."/>
        </authorList>
    </citation>
    <scope>NUCLEOTIDE SEQUENCE [LARGE SCALE GENOMIC DNA]</scope>
    <source>
        <strain evidence="3 4">PLY_AMNH</strain>
    </source>
</reference>
<dbReference type="SUPFAM" id="SSF49899">
    <property type="entry name" value="Concanavalin A-like lectins/glucanases"/>
    <property type="match status" value="1"/>
</dbReference>
<name>A0AAE0L7R7_9CHLO</name>
<evidence type="ECO:0008006" key="5">
    <source>
        <dbReference type="Google" id="ProtNLM"/>
    </source>
</evidence>
<sequence length="1365" mass="150364">MFLKKFPKSSHESCYETEQSDQATTGLASKVSRTRWTIRQFCLRFAVVCLVLLVISCFFIGNGRFIVPSAMPSPPLVLLVHSPSRPSDLRKPAPTFTPSPSLLESNESSPTVLVSPPALTESLSLTQSVDSTSASPGLPPRTRALQPDAESTPPSLQVEDTSNRGEAPRFGTTLVNPITFAADFWLRWEGEQRSLSNLKSACLLSHGAHLSVSHITVPSGGCQLVVTLRDQQQGISWSHSVDYSLRSKEWYHIALSFVSGTHLLLAINGAVFPYKSRHIPDVANSTNSLHSVEAPPTVFCDPSFQPPQNSSTQGQPEPFQGELSHIRWWREALSVPKILLLRESFLPQTASQPDLGPLRLDEAHLHKAVPPAAALWPLAGAESMSAPRPTSPDASEDGGGASATGGLAGESQGRWRTQMELGLVAVLRSDGEAATQLHLHLQTVMLIMTSATWRIAEVAVVYHAGLDASDLLRAVPPELQMQVHLTAVQACSSWGLALRSGLLTLSSKWDLVLVADSGVQLTEYAVEPLLHRMSGSNPEGGVHLGAVAGTVLYPTGRIHSLGYSLKRVPILEQSYLLPIERWRGAPMLRNSAVQNPQPAEALLPLGAVFLARRSALWDALLDASDADPQTSNDCPALAYSDVNLRLQQHGYSAALEPASQVYFVSSEPPLEGWNADYITCLAAARRFHQRWKHITEPMVEAGHVARLRVNWMAHCGGSMGIEALHLLGGLEGRVPLRTQIFRPWEDCEHTQISDFPAYSRDMYQRLHQIPLSEEDEVLVYHRDPSHITEVIGGLRPKYVVGRFMFEGEGALPKTFLDACHFVNEVWVPSAFHQRVLGSNGVDASKIRVIPEAVPGEVMAASAYEPLPVMGVHGFVFLGVFKFEDRKGWRELVHAYCAAFSYADNVTLLLHTYLYNPPKELKAKSVWDTAVMHRLIDDHLSLVGCGTEERRRPRIVFTGRSLTHLELLRLYRTADAYVSAHWGEGWGLPLSEAMAMGLPTVATNYSGNTEFMTAHNSWLIPVAEIVEYQNDIHFAGLKHAVANVSALASAMRQLHRRPQQAQQRSERGRADILERFSPAAVGELILKRLLEIEKRIHAPMWIPTEVPPLSIPPARMAGRLLSIGCPRERNEPAAPYPRPLEPVASAEILIISSYPPKPCGIAMFSFNLRNALLAAMPASFKVPVVAVQRPNERFQYPSEVVGVLVVGSREHNTAQIARLVNERSTLLKKKYVIMQHEFGLYLGTEVCLVHQIQLPVVVVLHTVLKRLNDEQAAILRSLEALKADLVVMSELSQAVLQTQFLIRNVSAVIPHGVAPVTENSTERNQMRSHLGWSGRTVLISNGLIHEGKGYEDAFKALRQVARAHSE</sequence>
<evidence type="ECO:0000256" key="2">
    <source>
        <dbReference type="SAM" id="Phobius"/>
    </source>
</evidence>
<organism evidence="3 4">
    <name type="scientific">Cymbomonas tetramitiformis</name>
    <dbReference type="NCBI Taxonomy" id="36881"/>
    <lineage>
        <taxon>Eukaryota</taxon>
        <taxon>Viridiplantae</taxon>
        <taxon>Chlorophyta</taxon>
        <taxon>Pyramimonadophyceae</taxon>
        <taxon>Pyramimonadales</taxon>
        <taxon>Pyramimonadaceae</taxon>
        <taxon>Cymbomonas</taxon>
    </lineage>
</organism>
<comment type="caution">
    <text evidence="3">The sequence shown here is derived from an EMBL/GenBank/DDBJ whole genome shotgun (WGS) entry which is preliminary data.</text>
</comment>
<dbReference type="Pfam" id="PF13692">
    <property type="entry name" value="Glyco_trans_1_4"/>
    <property type="match status" value="1"/>
</dbReference>
<protein>
    <recommendedName>
        <fullName evidence="5">Glycosyl transferase family 1 domain-containing protein</fullName>
    </recommendedName>
</protein>
<dbReference type="Gene3D" id="2.60.120.200">
    <property type="match status" value="1"/>
</dbReference>
<gene>
    <name evidence="3" type="ORF">CYMTET_16619</name>
</gene>
<keyword evidence="4" id="KW-1185">Reference proteome</keyword>
<feature type="region of interest" description="Disordered" evidence="1">
    <location>
        <begin position="84"/>
        <end position="114"/>
    </location>
</feature>
<dbReference type="PANTHER" id="PTHR46656">
    <property type="entry name" value="PUTATIVE-RELATED"/>
    <property type="match status" value="1"/>
</dbReference>
<evidence type="ECO:0000313" key="3">
    <source>
        <dbReference type="EMBL" id="KAK3275236.1"/>
    </source>
</evidence>
<feature type="compositionally biased region" description="Gly residues" evidence="1">
    <location>
        <begin position="397"/>
        <end position="408"/>
    </location>
</feature>
<keyword evidence="2" id="KW-1133">Transmembrane helix</keyword>
<accession>A0AAE0L7R7</accession>
<dbReference type="PANTHER" id="PTHR46656:SF3">
    <property type="entry name" value="PUTATIVE-RELATED"/>
    <property type="match status" value="1"/>
</dbReference>
<dbReference type="SUPFAM" id="SSF53756">
    <property type="entry name" value="UDP-Glycosyltransferase/glycogen phosphorylase"/>
    <property type="match status" value="2"/>
</dbReference>
<dbReference type="Gene3D" id="3.40.50.2000">
    <property type="entry name" value="Glycogen Phosphorylase B"/>
    <property type="match status" value="3"/>
</dbReference>
<proteinExistence type="predicted"/>
<feature type="compositionally biased region" description="Low complexity" evidence="1">
    <location>
        <begin position="98"/>
        <end position="110"/>
    </location>
</feature>
<keyword evidence="2" id="KW-0812">Transmembrane</keyword>
<feature type="region of interest" description="Disordered" evidence="1">
    <location>
        <begin position="382"/>
        <end position="413"/>
    </location>
</feature>
<dbReference type="InterPro" id="IPR013320">
    <property type="entry name" value="ConA-like_dom_sf"/>
</dbReference>
<evidence type="ECO:0000313" key="4">
    <source>
        <dbReference type="Proteomes" id="UP001190700"/>
    </source>
</evidence>
<feature type="non-terminal residue" evidence="3">
    <location>
        <position position="1365"/>
    </location>
</feature>
<evidence type="ECO:0000256" key="1">
    <source>
        <dbReference type="SAM" id="MobiDB-lite"/>
    </source>
</evidence>
<feature type="transmembrane region" description="Helical" evidence="2">
    <location>
        <begin position="41"/>
        <end position="61"/>
    </location>
</feature>
<dbReference type="Proteomes" id="UP001190700">
    <property type="component" value="Unassembled WGS sequence"/>
</dbReference>